<keyword evidence="13" id="KW-1185">Reference proteome</keyword>
<dbReference type="Gene3D" id="1.10.10.60">
    <property type="entry name" value="Homeodomain-like"/>
    <property type="match status" value="1"/>
</dbReference>
<evidence type="ECO:0000256" key="2">
    <source>
        <dbReference type="ARBA" id="ARBA00022478"/>
    </source>
</evidence>
<accession>A0ABT1RJJ0</accession>
<name>A0ABT1RJJ0_9FIRM</name>
<dbReference type="InterPro" id="IPR007634">
    <property type="entry name" value="RNA_pol_sigma_54_DNA-bd"/>
</dbReference>
<comment type="caution">
    <text evidence="12">The sequence shown here is derived from an EMBL/GenBank/DDBJ whole genome shotgun (WGS) entry which is preliminary data.</text>
</comment>
<comment type="similarity">
    <text evidence="1">Belongs to the sigma-54 factor family.</text>
</comment>
<keyword evidence="7" id="KW-0238">DNA-binding</keyword>
<dbReference type="Proteomes" id="UP001524502">
    <property type="component" value="Unassembled WGS sequence"/>
</dbReference>
<keyword evidence="8" id="KW-0804">Transcription</keyword>
<dbReference type="CDD" id="cd00093">
    <property type="entry name" value="HTH_XRE"/>
    <property type="match status" value="1"/>
</dbReference>
<evidence type="ECO:0000313" key="12">
    <source>
        <dbReference type="EMBL" id="MCQ4635348.1"/>
    </source>
</evidence>
<dbReference type="InterPro" id="IPR038709">
    <property type="entry name" value="RpoN_core-bd_sf"/>
</dbReference>
<keyword evidence="5" id="KW-0805">Transcription regulation</keyword>
<proteinExistence type="inferred from homology"/>
<dbReference type="InterPro" id="IPR000394">
    <property type="entry name" value="RNA_pol_sigma_54"/>
</dbReference>
<keyword evidence="4" id="KW-0548">Nucleotidyltransferase</keyword>
<evidence type="ECO:0000256" key="4">
    <source>
        <dbReference type="ARBA" id="ARBA00022695"/>
    </source>
</evidence>
<dbReference type="NCBIfam" id="TIGR02395">
    <property type="entry name" value="rpoN_sigma"/>
    <property type="match status" value="1"/>
</dbReference>
<keyword evidence="3" id="KW-0808">Transferase</keyword>
<evidence type="ECO:0000256" key="8">
    <source>
        <dbReference type="ARBA" id="ARBA00023163"/>
    </source>
</evidence>
<reference evidence="12 13" key="1">
    <citation type="submission" date="2022-06" db="EMBL/GenBank/DDBJ databases">
        <title>Isolation of gut microbiota from human fecal samples.</title>
        <authorList>
            <person name="Pamer E.G."/>
            <person name="Barat B."/>
            <person name="Waligurski E."/>
            <person name="Medina S."/>
            <person name="Paddock L."/>
            <person name="Mostad J."/>
        </authorList>
    </citation>
    <scope>NUCLEOTIDE SEQUENCE [LARGE SCALE GENOMIC DNA]</scope>
    <source>
        <strain evidence="12 13">SL.3.17</strain>
    </source>
</reference>
<evidence type="ECO:0000256" key="5">
    <source>
        <dbReference type="ARBA" id="ARBA00023015"/>
    </source>
</evidence>
<dbReference type="PIRSF" id="PIRSF000774">
    <property type="entry name" value="RpoN"/>
    <property type="match status" value="1"/>
</dbReference>
<evidence type="ECO:0000256" key="3">
    <source>
        <dbReference type="ARBA" id="ARBA00022679"/>
    </source>
</evidence>
<dbReference type="PROSITE" id="PS50044">
    <property type="entry name" value="SIGMA54_3"/>
    <property type="match status" value="1"/>
</dbReference>
<feature type="region of interest" description="Disordered" evidence="9">
    <location>
        <begin position="52"/>
        <end position="88"/>
    </location>
</feature>
<evidence type="ECO:0000256" key="6">
    <source>
        <dbReference type="ARBA" id="ARBA00023082"/>
    </source>
</evidence>
<dbReference type="Pfam" id="PF00309">
    <property type="entry name" value="Sigma54_AID"/>
    <property type="match status" value="1"/>
</dbReference>
<dbReference type="PANTHER" id="PTHR32248">
    <property type="entry name" value="RNA POLYMERASE SIGMA-54 FACTOR"/>
    <property type="match status" value="1"/>
</dbReference>
<dbReference type="EMBL" id="JANFXK010000001">
    <property type="protein sequence ID" value="MCQ4635348.1"/>
    <property type="molecule type" value="Genomic_DNA"/>
</dbReference>
<evidence type="ECO:0000259" key="10">
    <source>
        <dbReference type="Pfam" id="PF04552"/>
    </source>
</evidence>
<organism evidence="12 13">
    <name type="scientific">Anaerovorax odorimutans</name>
    <dbReference type="NCBI Taxonomy" id="109327"/>
    <lineage>
        <taxon>Bacteria</taxon>
        <taxon>Bacillati</taxon>
        <taxon>Bacillota</taxon>
        <taxon>Clostridia</taxon>
        <taxon>Peptostreptococcales</taxon>
        <taxon>Anaerovoracaceae</taxon>
        <taxon>Anaerovorax</taxon>
    </lineage>
</organism>
<feature type="compositionally biased region" description="Basic and acidic residues" evidence="9">
    <location>
        <begin position="61"/>
        <end position="88"/>
    </location>
</feature>
<dbReference type="Pfam" id="PF04552">
    <property type="entry name" value="Sigma54_DBD"/>
    <property type="match status" value="1"/>
</dbReference>
<evidence type="ECO:0000256" key="1">
    <source>
        <dbReference type="ARBA" id="ARBA00008798"/>
    </source>
</evidence>
<dbReference type="Pfam" id="PF04963">
    <property type="entry name" value="Sigma54_CBD"/>
    <property type="match status" value="1"/>
</dbReference>
<evidence type="ECO:0000256" key="9">
    <source>
        <dbReference type="SAM" id="MobiDB-lite"/>
    </source>
</evidence>
<dbReference type="PANTHER" id="PTHR32248:SF4">
    <property type="entry name" value="RNA POLYMERASE SIGMA-54 FACTOR"/>
    <property type="match status" value="1"/>
</dbReference>
<dbReference type="InterPro" id="IPR007046">
    <property type="entry name" value="RNA_pol_sigma_54_core-bd"/>
</dbReference>
<feature type="domain" description="RNA polymerase sigma factor 54 DNA-binding" evidence="10">
    <location>
        <begin position="321"/>
        <end position="479"/>
    </location>
</feature>
<dbReference type="PROSITE" id="PS00718">
    <property type="entry name" value="SIGMA54_2"/>
    <property type="match status" value="1"/>
</dbReference>
<dbReference type="Gene3D" id="1.10.10.1330">
    <property type="entry name" value="RNA polymerase sigma-54 factor, core-binding domain"/>
    <property type="match status" value="1"/>
</dbReference>
<keyword evidence="2" id="KW-0240">DNA-directed RNA polymerase</keyword>
<evidence type="ECO:0000313" key="13">
    <source>
        <dbReference type="Proteomes" id="UP001524502"/>
    </source>
</evidence>
<dbReference type="InterPro" id="IPR001387">
    <property type="entry name" value="Cro/C1-type_HTH"/>
</dbReference>
<dbReference type="PRINTS" id="PR00045">
    <property type="entry name" value="SIGMA54FCT"/>
</dbReference>
<sequence length="480" mass="55170">MSMRLGYDLTIEQTQKLVMTPELIQAIQILQFNTQELDSYVQEQLLTNPVLEQGASAPGDSQEHREQESEGREETSASEKNDHDSEIDWKEYLKDRQYDDISYRQWEYKDPEEKENSYEQYTTYDVTLPEHLMFQLQFASHKKGCRNVGRYIIESLDENGYMTLTVEEISKVTGVPEDKIEEVLDIIHTFDPAGVGARDLRECLLIQMEHQGMLTDEYETVINEHLEDLAANRLGAISKSMGIPVKEIQEMADVIKSLEPKPGRQFATQTDTRYIVPDVLVERVDDDYVVTVNDSSTPHLMVSSYYEKLLGEAEKDSNLSKYLTDRLNSAVWLIKSIDQRKQTIYNVVKAVVKYQKEFFDKGSKYLRTLTLKQIAEEVGIHESTVSRSINGKYLQSPMGVFEIKYFFSGGVAGDQGEGISSKSIKSFIKEIVDSEDPKSPHSDQDMVKMLKDKGIDISRRTVAKYRDEMNILSSSKRRRY</sequence>
<feature type="domain" description="RNA polymerase sigma factor 54 core-binding" evidence="11">
    <location>
        <begin position="118"/>
        <end position="306"/>
    </location>
</feature>
<gene>
    <name evidence="12" type="primary">rpoN</name>
    <name evidence="12" type="ORF">NE619_01280</name>
</gene>
<dbReference type="RefSeq" id="WP_256130543.1">
    <property type="nucleotide sequence ID" value="NZ_JANFXK010000001.1"/>
</dbReference>
<evidence type="ECO:0000256" key="7">
    <source>
        <dbReference type="ARBA" id="ARBA00023125"/>
    </source>
</evidence>
<keyword evidence="6" id="KW-0731">Sigma factor</keyword>
<protein>
    <submittedName>
        <fullName evidence="12">RNA polymerase factor sigma-54</fullName>
    </submittedName>
</protein>
<evidence type="ECO:0000259" key="11">
    <source>
        <dbReference type="Pfam" id="PF04963"/>
    </source>
</evidence>